<proteinExistence type="predicted"/>
<accession>A0A644ZV43</accession>
<dbReference type="EMBL" id="VSSQ01009382">
    <property type="protein sequence ID" value="MPM41464.1"/>
    <property type="molecule type" value="Genomic_DNA"/>
</dbReference>
<evidence type="ECO:0000313" key="1">
    <source>
        <dbReference type="EMBL" id="MPM41464.1"/>
    </source>
</evidence>
<protein>
    <submittedName>
        <fullName evidence="1">Uncharacterized protein</fullName>
    </submittedName>
</protein>
<dbReference type="AlphaFoldDB" id="A0A644ZV43"/>
<name>A0A644ZV43_9ZZZZ</name>
<sequence length="61" mass="6877">MQIMISYLIGDILRIWALIHIKSKRIVFSFQIGNIKISKLLIDKGCELSAGLWVLHVGPSV</sequence>
<comment type="caution">
    <text evidence="1">The sequence shown here is derived from an EMBL/GenBank/DDBJ whole genome shotgun (WGS) entry which is preliminary data.</text>
</comment>
<reference evidence="1" key="1">
    <citation type="submission" date="2019-08" db="EMBL/GenBank/DDBJ databases">
        <authorList>
            <person name="Kucharzyk K."/>
            <person name="Murdoch R.W."/>
            <person name="Higgins S."/>
            <person name="Loffler F."/>
        </authorList>
    </citation>
    <scope>NUCLEOTIDE SEQUENCE</scope>
</reference>
<gene>
    <name evidence="1" type="ORF">SDC9_88119</name>
</gene>
<organism evidence="1">
    <name type="scientific">bioreactor metagenome</name>
    <dbReference type="NCBI Taxonomy" id="1076179"/>
    <lineage>
        <taxon>unclassified sequences</taxon>
        <taxon>metagenomes</taxon>
        <taxon>ecological metagenomes</taxon>
    </lineage>
</organism>